<name>A0A2A5T0N6_9GAMM</name>
<organism evidence="1 2">
    <name type="scientific">Candidatus Enterovibrio escicola</name>
    <dbReference type="NCBI Taxonomy" id="1927127"/>
    <lineage>
        <taxon>Bacteria</taxon>
        <taxon>Pseudomonadati</taxon>
        <taxon>Pseudomonadota</taxon>
        <taxon>Gammaproteobacteria</taxon>
        <taxon>Vibrionales</taxon>
        <taxon>Vibrionaceae</taxon>
        <taxon>Enterovibrio</taxon>
    </lineage>
</organism>
<accession>A0A2A5T0N6</accession>
<keyword evidence="2" id="KW-1185">Reference proteome</keyword>
<protein>
    <submittedName>
        <fullName evidence="1">Uncharacterized protein</fullName>
    </submittedName>
</protein>
<dbReference type="Proteomes" id="UP000219020">
    <property type="component" value="Unassembled WGS sequence"/>
</dbReference>
<comment type="caution">
    <text evidence="1">The sequence shown here is derived from an EMBL/GenBank/DDBJ whole genome shotgun (WGS) entry which is preliminary data.</text>
</comment>
<dbReference type="AlphaFoldDB" id="A0A2A5T0N6"/>
<evidence type="ECO:0000313" key="2">
    <source>
        <dbReference type="Proteomes" id="UP000219020"/>
    </source>
</evidence>
<gene>
    <name evidence="1" type="ORF">BTN49_2736</name>
</gene>
<dbReference type="EMBL" id="NBYY01000031">
    <property type="protein sequence ID" value="PCS21724.1"/>
    <property type="molecule type" value="Genomic_DNA"/>
</dbReference>
<evidence type="ECO:0000313" key="1">
    <source>
        <dbReference type="EMBL" id="PCS21724.1"/>
    </source>
</evidence>
<proteinExistence type="predicted"/>
<sequence length="37" mass="4346">MSVHYKPDLINNTPLNHNQFIEYMIGKAPDSRCQNKK</sequence>
<reference evidence="2" key="1">
    <citation type="submission" date="2017-04" db="EMBL/GenBank/DDBJ databases">
        <title>Genome evolution of the luminous symbionts of deep sea anglerfish.</title>
        <authorList>
            <person name="Hendry T.A."/>
        </authorList>
    </citation>
    <scope>NUCLEOTIDE SEQUENCE [LARGE SCALE GENOMIC DNA]</scope>
</reference>